<proteinExistence type="predicted"/>
<dbReference type="EMBL" id="JABBWD010000005">
    <property type="protein sequence ID" value="KAG1781459.1"/>
    <property type="molecule type" value="Genomic_DNA"/>
</dbReference>
<comment type="caution">
    <text evidence="2">The sequence shown here is derived from an EMBL/GenBank/DDBJ whole genome shotgun (WGS) entry which is preliminary data.</text>
</comment>
<keyword evidence="1" id="KW-0472">Membrane</keyword>
<protein>
    <submittedName>
        <fullName evidence="2">Uncharacterized protein</fullName>
    </submittedName>
</protein>
<organism evidence="2 3">
    <name type="scientific">Suillus placidus</name>
    <dbReference type="NCBI Taxonomy" id="48579"/>
    <lineage>
        <taxon>Eukaryota</taxon>
        <taxon>Fungi</taxon>
        <taxon>Dikarya</taxon>
        <taxon>Basidiomycota</taxon>
        <taxon>Agaricomycotina</taxon>
        <taxon>Agaricomycetes</taxon>
        <taxon>Agaricomycetidae</taxon>
        <taxon>Boletales</taxon>
        <taxon>Suillineae</taxon>
        <taxon>Suillaceae</taxon>
        <taxon>Suillus</taxon>
    </lineage>
</organism>
<evidence type="ECO:0000256" key="1">
    <source>
        <dbReference type="SAM" id="Phobius"/>
    </source>
</evidence>
<dbReference type="OrthoDB" id="2665279at2759"/>
<gene>
    <name evidence="2" type="ORF">EV702DRAFT_1041976</name>
</gene>
<sequence length="131" mass="14530">MFDGTFPRASFQQAVDNDTIYSSINYHRGTLSWKCSSGAAQSHWNAKHVGVKQGTHARSLIGLSTTVTAMIPALMIIPYDNLHIVKHKIQIHDLVENEENDAFPYIILSVEGANIMVLFAHPAIITSIKLK</sequence>
<keyword evidence="3" id="KW-1185">Reference proteome</keyword>
<feature type="transmembrane region" description="Helical" evidence="1">
    <location>
        <begin position="102"/>
        <end position="125"/>
    </location>
</feature>
<name>A0A9P7A2X3_9AGAM</name>
<dbReference type="Proteomes" id="UP000714275">
    <property type="component" value="Unassembled WGS sequence"/>
</dbReference>
<evidence type="ECO:0000313" key="3">
    <source>
        <dbReference type="Proteomes" id="UP000714275"/>
    </source>
</evidence>
<feature type="transmembrane region" description="Helical" evidence="1">
    <location>
        <begin position="60"/>
        <end position="79"/>
    </location>
</feature>
<evidence type="ECO:0000313" key="2">
    <source>
        <dbReference type="EMBL" id="KAG1781459.1"/>
    </source>
</evidence>
<keyword evidence="1" id="KW-1133">Transmembrane helix</keyword>
<reference evidence="2" key="1">
    <citation type="journal article" date="2020" name="New Phytol.">
        <title>Comparative genomics reveals dynamic genome evolution in host specialist ectomycorrhizal fungi.</title>
        <authorList>
            <person name="Lofgren L.A."/>
            <person name="Nguyen N.H."/>
            <person name="Vilgalys R."/>
            <person name="Ruytinx J."/>
            <person name="Liao H.L."/>
            <person name="Branco S."/>
            <person name="Kuo A."/>
            <person name="LaButti K."/>
            <person name="Lipzen A."/>
            <person name="Andreopoulos W."/>
            <person name="Pangilinan J."/>
            <person name="Riley R."/>
            <person name="Hundley H."/>
            <person name="Na H."/>
            <person name="Barry K."/>
            <person name="Grigoriev I.V."/>
            <person name="Stajich J.E."/>
            <person name="Kennedy P.G."/>
        </authorList>
    </citation>
    <scope>NUCLEOTIDE SEQUENCE</scope>
    <source>
        <strain evidence="2">DOB743</strain>
    </source>
</reference>
<accession>A0A9P7A2X3</accession>
<dbReference type="AlphaFoldDB" id="A0A9P7A2X3"/>
<keyword evidence="1" id="KW-0812">Transmembrane</keyword>